<dbReference type="Proteomes" id="UP000007842">
    <property type="component" value="Plasmid pSCATT"/>
</dbReference>
<accession>F8JJN1</accession>
<dbReference type="Gene3D" id="3.90.850.10">
    <property type="entry name" value="Fumarylacetoacetase-like, C-terminal domain"/>
    <property type="match status" value="1"/>
</dbReference>
<dbReference type="InterPro" id="IPR036663">
    <property type="entry name" value="Fumarylacetoacetase_C_sf"/>
</dbReference>
<feature type="region of interest" description="Disordered" evidence="1">
    <location>
        <begin position="177"/>
        <end position="209"/>
    </location>
</feature>
<reference evidence="3" key="1">
    <citation type="submission" date="2011-12" db="EMBL/GenBank/DDBJ databases">
        <title>Complete genome sequence of Streptomyces cattleya strain DSM 46488.</title>
        <authorList>
            <person name="Ou H.-Y."/>
            <person name="Li P."/>
            <person name="Zhao C."/>
            <person name="O'Hagan D."/>
            <person name="Deng Z."/>
        </authorList>
    </citation>
    <scope>NUCLEOTIDE SEQUENCE [LARGE SCALE GENOMIC DNA]</scope>
    <source>
        <strain evidence="3">ATCC 35852 / DSM 46488 / JCM 4925 / NBRC 14057 / NRRL 8057</strain>
        <plasmid evidence="3">Plasmid pSCATT</plasmid>
    </source>
</reference>
<sequence>MRRVSYRSTDGSTRCGVVHDNTIHALGTNLLEQLRAEGGLQTAATREPTETVELATAHLPAPVPVPPAVRNITTFEHHISNTGKAAGGHGTVSPVWHEHPLFSFSNPAAIKRPHDKIPIAPDARSWDYEVKAAAAESAVAVVTGTALATLATVLAAMTQHAPLSGLVTAAPTVIPWPQIGGPSRSASSSPWPPRRPRPEVQAVGLRSRP</sequence>
<gene>
    <name evidence="2" type="ordered locus">SCATT_p17310</name>
</gene>
<dbReference type="EMBL" id="CP003229">
    <property type="protein sequence ID" value="AEW99924.1"/>
    <property type="molecule type" value="Genomic_DNA"/>
</dbReference>
<keyword evidence="3" id="KW-1185">Reference proteome</keyword>
<accession>G8XI18</accession>
<dbReference type="PANTHER" id="PTHR43211:SF1">
    <property type="entry name" value="BLL6422 PROTEIN"/>
    <property type="match status" value="1"/>
</dbReference>
<evidence type="ECO:0000313" key="2">
    <source>
        <dbReference type="EMBL" id="AEW99924.1"/>
    </source>
</evidence>
<evidence type="ECO:0000313" key="3">
    <source>
        <dbReference type="Proteomes" id="UP000007842"/>
    </source>
</evidence>
<dbReference type="KEGG" id="scy:SCATT_p17310"/>
<keyword evidence="2" id="KW-0614">Plasmid</keyword>
<keyword evidence="2" id="KW-0378">Hydrolase</keyword>
<protein>
    <submittedName>
        <fullName evidence="2">Fumarylacetoacetate (FAA) hydrolase</fullName>
    </submittedName>
</protein>
<dbReference type="AlphaFoldDB" id="F8JJN1"/>
<geneLocation type="plasmid" evidence="2 3">
    <name>pSCATT</name>
</geneLocation>
<dbReference type="HOGENOM" id="CLU_1314780_0_0_11"/>
<dbReference type="GO" id="GO:0016787">
    <property type="term" value="F:hydrolase activity"/>
    <property type="evidence" value="ECO:0007669"/>
    <property type="project" value="UniProtKB-KW"/>
</dbReference>
<proteinExistence type="predicted"/>
<organism evidence="2 3">
    <name type="scientific">Streptantibioticus cattleyicolor (strain ATCC 35852 / DSM 46488 / JCM 4925 / NBRC 14057 / NRRL 8057)</name>
    <name type="common">Streptomyces cattleya</name>
    <dbReference type="NCBI Taxonomy" id="1003195"/>
    <lineage>
        <taxon>Bacteria</taxon>
        <taxon>Bacillati</taxon>
        <taxon>Actinomycetota</taxon>
        <taxon>Actinomycetes</taxon>
        <taxon>Kitasatosporales</taxon>
        <taxon>Streptomycetaceae</taxon>
        <taxon>Streptantibioticus</taxon>
    </lineage>
</organism>
<dbReference type="OrthoDB" id="2273115at2"/>
<dbReference type="KEGG" id="sct:SCAT_p0019"/>
<name>F8JJN1_STREN</name>
<dbReference type="PANTHER" id="PTHR43211">
    <property type="entry name" value="FUMARYLACETOACETATE HYDROLASE"/>
    <property type="match status" value="1"/>
</dbReference>
<evidence type="ECO:0000256" key="1">
    <source>
        <dbReference type="SAM" id="MobiDB-lite"/>
    </source>
</evidence>
<dbReference type="PATRIC" id="fig|1003195.11.peg.16"/>